<dbReference type="InterPro" id="IPR054722">
    <property type="entry name" value="PolX-like_BBD"/>
</dbReference>
<feature type="domain" description="CCHC-type" evidence="3">
    <location>
        <begin position="187"/>
        <end position="200"/>
    </location>
</feature>
<protein>
    <recommendedName>
        <fullName evidence="3">CCHC-type domain-containing protein</fullName>
    </recommendedName>
</protein>
<accession>A0A6L2LVP7</accession>
<sequence>MSAAKLPILNPNEFDLWKMWIEQYFLMTDYSLWEDAKTLMKAIEKSFGGNKETKKVQKTLLKLQYKNFIDLEEQSLDDLFNILKIYEAEVKSSSSASTSTQNIAFVSSSNTNSTNELVSDAASVSVVSVKIPVFTLSNVDTLSNAMDLKCQMTMLTMRARRFLQMIERNLGANGPTSMGFDMSKVECCNCHRKGHFARECSYDWSFQAEEKPTNYALMAFTYSSSSSDNEVSDSKDDYGAEIPQNAPIFVQPIEQVKTPRSSVKTIETSIPTANPMTAIPKTNSNGTRRNRKACFVCKSFDHLIKDCNPQHALKNKEVIDSRCSRHMTWNMSCLSDFEELNGGYVTFCGNPKGGKISRKGKIRTGQLDFDDVFFVKELKFNLFSVSQIVPRKNNMYNVNLKKIVPSGDLAWLFAKATLNESNLWHRRLGHINFKTMNKLLKNIDDDAAFEVKEPEFEGRKPKSEVHVSPSNSTQSKKHDDKSAAAGHRAAVAGDFSGGIFPAKPNLLLTFRSIRSHTSRAATPEIHHNPPPLPP</sequence>
<keyword evidence="1" id="KW-0863">Zinc-finger</keyword>
<dbReference type="Gene3D" id="4.10.60.10">
    <property type="entry name" value="Zinc finger, CCHC-type"/>
    <property type="match status" value="1"/>
</dbReference>
<feature type="compositionally biased region" description="Basic and acidic residues" evidence="2">
    <location>
        <begin position="454"/>
        <end position="465"/>
    </location>
</feature>
<dbReference type="SUPFAM" id="SSF57756">
    <property type="entry name" value="Retrovirus zinc finger-like domains"/>
    <property type="match status" value="1"/>
</dbReference>
<organism evidence="4">
    <name type="scientific">Tanacetum cinerariifolium</name>
    <name type="common">Dalmatian daisy</name>
    <name type="synonym">Chrysanthemum cinerariifolium</name>
    <dbReference type="NCBI Taxonomy" id="118510"/>
    <lineage>
        <taxon>Eukaryota</taxon>
        <taxon>Viridiplantae</taxon>
        <taxon>Streptophyta</taxon>
        <taxon>Embryophyta</taxon>
        <taxon>Tracheophyta</taxon>
        <taxon>Spermatophyta</taxon>
        <taxon>Magnoliopsida</taxon>
        <taxon>eudicotyledons</taxon>
        <taxon>Gunneridae</taxon>
        <taxon>Pentapetalae</taxon>
        <taxon>asterids</taxon>
        <taxon>campanulids</taxon>
        <taxon>Asterales</taxon>
        <taxon>Asteraceae</taxon>
        <taxon>Asteroideae</taxon>
        <taxon>Anthemideae</taxon>
        <taxon>Anthemidinae</taxon>
        <taxon>Tanacetum</taxon>
    </lineage>
</organism>
<dbReference type="AlphaFoldDB" id="A0A6L2LVP7"/>
<keyword evidence="1" id="KW-0862">Zinc</keyword>
<feature type="region of interest" description="Disordered" evidence="2">
    <location>
        <begin position="454"/>
        <end position="488"/>
    </location>
</feature>
<dbReference type="SMART" id="SM00343">
    <property type="entry name" value="ZnF_C2HC"/>
    <property type="match status" value="2"/>
</dbReference>
<comment type="caution">
    <text evidence="4">The sequence shown here is derived from an EMBL/GenBank/DDBJ whole genome shotgun (WGS) entry which is preliminary data.</text>
</comment>
<evidence type="ECO:0000259" key="3">
    <source>
        <dbReference type="PROSITE" id="PS50158"/>
    </source>
</evidence>
<dbReference type="Pfam" id="PF22936">
    <property type="entry name" value="Pol_BBD"/>
    <property type="match status" value="1"/>
</dbReference>
<dbReference type="InterPro" id="IPR001878">
    <property type="entry name" value="Znf_CCHC"/>
</dbReference>
<dbReference type="InterPro" id="IPR036875">
    <property type="entry name" value="Znf_CCHC_sf"/>
</dbReference>
<dbReference type="PROSITE" id="PS50158">
    <property type="entry name" value="ZF_CCHC"/>
    <property type="match status" value="1"/>
</dbReference>
<dbReference type="GO" id="GO:0003676">
    <property type="term" value="F:nucleic acid binding"/>
    <property type="evidence" value="ECO:0007669"/>
    <property type="project" value="InterPro"/>
</dbReference>
<evidence type="ECO:0000256" key="1">
    <source>
        <dbReference type="PROSITE-ProRule" id="PRU00047"/>
    </source>
</evidence>
<gene>
    <name evidence="4" type="ORF">Tci_037869</name>
</gene>
<name>A0A6L2LVP7_TANCI</name>
<proteinExistence type="predicted"/>
<dbReference type="Pfam" id="PF13976">
    <property type="entry name" value="gag_pre-integrs"/>
    <property type="match status" value="1"/>
</dbReference>
<dbReference type="InterPro" id="IPR025724">
    <property type="entry name" value="GAG-pre-integrase_dom"/>
</dbReference>
<dbReference type="GO" id="GO:0008270">
    <property type="term" value="F:zinc ion binding"/>
    <property type="evidence" value="ECO:0007669"/>
    <property type="project" value="UniProtKB-KW"/>
</dbReference>
<keyword evidence="1" id="KW-0479">Metal-binding</keyword>
<dbReference type="EMBL" id="BKCJ010005285">
    <property type="protein sequence ID" value="GEU65891.1"/>
    <property type="molecule type" value="Genomic_DNA"/>
</dbReference>
<reference evidence="4" key="1">
    <citation type="journal article" date="2019" name="Sci. Rep.">
        <title>Draft genome of Tanacetum cinerariifolium, the natural source of mosquito coil.</title>
        <authorList>
            <person name="Yamashiro T."/>
            <person name="Shiraishi A."/>
            <person name="Satake H."/>
            <person name="Nakayama K."/>
        </authorList>
    </citation>
    <scope>NUCLEOTIDE SEQUENCE</scope>
</reference>
<evidence type="ECO:0000256" key="2">
    <source>
        <dbReference type="SAM" id="MobiDB-lite"/>
    </source>
</evidence>
<evidence type="ECO:0000313" key="4">
    <source>
        <dbReference type="EMBL" id="GEU65891.1"/>
    </source>
</evidence>